<comment type="caution">
    <text evidence="1">The sequence shown here is derived from an EMBL/GenBank/DDBJ whole genome shotgun (WGS) entry which is preliminary data.</text>
</comment>
<accession>A0A2P7YR92</accession>
<dbReference type="EMBL" id="NHZQ01000399">
    <property type="protein sequence ID" value="PSK38488.1"/>
    <property type="molecule type" value="Genomic_DNA"/>
</dbReference>
<dbReference type="OrthoDB" id="3910760at2759"/>
<sequence length="187" mass="20711">MVPENNSPFRPSKGQFKLFYDPSDKYSVSSGDAIEYVIDMKATREPQAKVVLYEGSSTQGTILAAATWELTSKHIQICWGKPGQRDWHDALGNWNHLARTIAAPGGGRKLKCERLVGEAGQSDKHHDQTLFDATTKEILGGLEWECAEKSAGHTSEFHWNSPLTKHEEIAALIVMLATEKKMSSVEA</sequence>
<organism evidence="1 2">
    <name type="scientific">Elsinoe australis</name>
    <dbReference type="NCBI Taxonomy" id="40998"/>
    <lineage>
        <taxon>Eukaryota</taxon>
        <taxon>Fungi</taxon>
        <taxon>Dikarya</taxon>
        <taxon>Ascomycota</taxon>
        <taxon>Pezizomycotina</taxon>
        <taxon>Dothideomycetes</taxon>
        <taxon>Dothideomycetidae</taxon>
        <taxon>Myriangiales</taxon>
        <taxon>Elsinoaceae</taxon>
        <taxon>Elsinoe</taxon>
    </lineage>
</organism>
<protein>
    <submittedName>
        <fullName evidence="1">Uncharacterized protein</fullName>
    </submittedName>
</protein>
<keyword evidence="2" id="KW-1185">Reference proteome</keyword>
<name>A0A2P7YR92_9PEZI</name>
<evidence type="ECO:0000313" key="1">
    <source>
        <dbReference type="EMBL" id="PSK38488.1"/>
    </source>
</evidence>
<gene>
    <name evidence="1" type="ORF">B9Z65_6041</name>
</gene>
<dbReference type="AlphaFoldDB" id="A0A2P7YR92"/>
<evidence type="ECO:0000313" key="2">
    <source>
        <dbReference type="Proteomes" id="UP000243723"/>
    </source>
</evidence>
<proteinExistence type="predicted"/>
<dbReference type="Proteomes" id="UP000243723">
    <property type="component" value="Unassembled WGS sequence"/>
</dbReference>
<reference evidence="1 2" key="1">
    <citation type="submission" date="2017-05" db="EMBL/GenBank/DDBJ databases">
        <title>Draft genome sequence of Elsinoe australis.</title>
        <authorList>
            <person name="Cheng Q."/>
        </authorList>
    </citation>
    <scope>NUCLEOTIDE SEQUENCE [LARGE SCALE GENOMIC DNA]</scope>
    <source>
        <strain evidence="1 2">NL1</strain>
    </source>
</reference>